<dbReference type="InterPro" id="IPR022572">
    <property type="entry name" value="DNA_rep/recomb_RecO_N"/>
</dbReference>
<dbReference type="Pfam" id="PF11967">
    <property type="entry name" value="RecO_N"/>
    <property type="match status" value="1"/>
</dbReference>
<feature type="domain" description="DNA replication/recombination mediator RecO N-terminal" evidence="1">
    <location>
        <begin position="1"/>
        <end position="57"/>
    </location>
</feature>
<sequence>MLISTKAIVLSKIRYKDYDLIIKCYTKDFGVQTYLIKNALKTKKGKFKPAYFQPLSIL</sequence>
<organism evidence="2">
    <name type="scientific">hydrothermal vent metagenome</name>
    <dbReference type="NCBI Taxonomy" id="652676"/>
    <lineage>
        <taxon>unclassified sequences</taxon>
        <taxon>metagenomes</taxon>
        <taxon>ecological metagenomes</taxon>
    </lineage>
</organism>
<gene>
    <name evidence="2" type="ORF">MNBD_BACTEROID02-404</name>
</gene>
<proteinExistence type="predicted"/>
<dbReference type="AlphaFoldDB" id="A0A3B0R1D4"/>
<feature type="non-terminal residue" evidence="2">
    <location>
        <position position="58"/>
    </location>
</feature>
<evidence type="ECO:0000313" key="2">
    <source>
        <dbReference type="EMBL" id="VAV86332.1"/>
    </source>
</evidence>
<protein>
    <submittedName>
        <fullName evidence="2">DNA recombination and repair protein RecO</fullName>
    </submittedName>
</protein>
<dbReference type="SUPFAM" id="SSF50249">
    <property type="entry name" value="Nucleic acid-binding proteins"/>
    <property type="match status" value="1"/>
</dbReference>
<evidence type="ECO:0000259" key="1">
    <source>
        <dbReference type="Pfam" id="PF11967"/>
    </source>
</evidence>
<name>A0A3B0R1D4_9ZZZZ</name>
<dbReference type="EMBL" id="UOEB01000327">
    <property type="protein sequence ID" value="VAV86332.1"/>
    <property type="molecule type" value="Genomic_DNA"/>
</dbReference>
<dbReference type="Gene3D" id="2.40.50.140">
    <property type="entry name" value="Nucleic acid-binding proteins"/>
    <property type="match status" value="1"/>
</dbReference>
<accession>A0A3B0R1D4</accession>
<dbReference type="InterPro" id="IPR012340">
    <property type="entry name" value="NA-bd_OB-fold"/>
</dbReference>
<reference evidence="2" key="1">
    <citation type="submission" date="2018-06" db="EMBL/GenBank/DDBJ databases">
        <authorList>
            <person name="Zhirakovskaya E."/>
        </authorList>
    </citation>
    <scope>NUCLEOTIDE SEQUENCE</scope>
</reference>